<dbReference type="PANTHER" id="PTHR10063">
    <property type="entry name" value="TUBERIN"/>
    <property type="match status" value="1"/>
</dbReference>
<dbReference type="GO" id="GO:0046627">
    <property type="term" value="P:negative regulation of insulin receptor signaling pathway"/>
    <property type="evidence" value="ECO:0007669"/>
    <property type="project" value="TreeGrafter"/>
</dbReference>
<dbReference type="Pfam" id="PF02145">
    <property type="entry name" value="Rap_GAP"/>
    <property type="match status" value="1"/>
</dbReference>
<feature type="compositionally biased region" description="Acidic residues" evidence="2">
    <location>
        <begin position="518"/>
        <end position="534"/>
    </location>
</feature>
<proteinExistence type="predicted"/>
<feature type="region of interest" description="Disordered" evidence="2">
    <location>
        <begin position="1072"/>
        <end position="1153"/>
    </location>
</feature>
<dbReference type="InterPro" id="IPR024584">
    <property type="entry name" value="Tuberin_N"/>
</dbReference>
<name>A0A5N5TBF6_9CRUS</name>
<dbReference type="Pfam" id="PF03542">
    <property type="entry name" value="Tuberin"/>
    <property type="match status" value="2"/>
</dbReference>
<feature type="region of interest" description="Disordered" evidence="2">
    <location>
        <begin position="1170"/>
        <end position="1208"/>
    </location>
</feature>
<feature type="compositionally biased region" description="Basic and acidic residues" evidence="2">
    <location>
        <begin position="911"/>
        <end position="927"/>
    </location>
</feature>
<feature type="compositionally biased region" description="Polar residues" evidence="2">
    <location>
        <begin position="1099"/>
        <end position="1110"/>
    </location>
</feature>
<feature type="region of interest" description="Disordered" evidence="2">
    <location>
        <begin position="514"/>
        <end position="538"/>
    </location>
</feature>
<dbReference type="GO" id="GO:0032007">
    <property type="term" value="P:negative regulation of TOR signaling"/>
    <property type="evidence" value="ECO:0007669"/>
    <property type="project" value="InterPro"/>
</dbReference>
<dbReference type="FunFam" id="3.40.50.11210:FF:000001">
    <property type="entry name" value="Ral GTPase-activating protein subunit alpha-1 isoform 1"/>
    <property type="match status" value="1"/>
</dbReference>
<dbReference type="InterPro" id="IPR035974">
    <property type="entry name" value="Rap/Ran-GAP_sf"/>
</dbReference>
<evidence type="ECO:0000259" key="3">
    <source>
        <dbReference type="PROSITE" id="PS50085"/>
    </source>
</evidence>
<dbReference type="InterPro" id="IPR016024">
    <property type="entry name" value="ARM-type_fold"/>
</dbReference>
<dbReference type="Pfam" id="PF11864">
    <property type="entry name" value="DUF3384"/>
    <property type="match status" value="1"/>
</dbReference>
<dbReference type="GO" id="GO:0030178">
    <property type="term" value="P:negative regulation of Wnt signaling pathway"/>
    <property type="evidence" value="ECO:0007669"/>
    <property type="project" value="TreeGrafter"/>
</dbReference>
<protein>
    <submittedName>
        <fullName evidence="4">Tuberin</fullName>
    </submittedName>
</protein>
<keyword evidence="1" id="KW-0343">GTPase activation</keyword>
<comment type="caution">
    <text evidence="4">The sequence shown here is derived from an EMBL/GenBank/DDBJ whole genome shotgun (WGS) entry which is preliminary data.</text>
</comment>
<feature type="compositionally biased region" description="Low complexity" evidence="2">
    <location>
        <begin position="1170"/>
        <end position="1198"/>
    </location>
</feature>
<evidence type="ECO:0000313" key="5">
    <source>
        <dbReference type="Proteomes" id="UP000326759"/>
    </source>
</evidence>
<dbReference type="PRINTS" id="PR01431">
    <property type="entry name" value="TUBERIN"/>
</dbReference>
<feature type="region of interest" description="Disordered" evidence="2">
    <location>
        <begin position="1000"/>
        <end position="1054"/>
    </location>
</feature>
<dbReference type="PROSITE" id="PS50085">
    <property type="entry name" value="RAPGAP"/>
    <property type="match status" value="1"/>
</dbReference>
<dbReference type="SUPFAM" id="SSF111347">
    <property type="entry name" value="Rap/Ran-GAP"/>
    <property type="match status" value="1"/>
</dbReference>
<feature type="compositionally biased region" description="Polar residues" evidence="2">
    <location>
        <begin position="1132"/>
        <end position="1153"/>
    </location>
</feature>
<dbReference type="EMBL" id="SEYY01004843">
    <property type="protein sequence ID" value="KAB7503587.1"/>
    <property type="molecule type" value="Genomic_DNA"/>
</dbReference>
<evidence type="ECO:0000256" key="2">
    <source>
        <dbReference type="SAM" id="MobiDB-lite"/>
    </source>
</evidence>
<organism evidence="4 5">
    <name type="scientific">Armadillidium nasatum</name>
    <dbReference type="NCBI Taxonomy" id="96803"/>
    <lineage>
        <taxon>Eukaryota</taxon>
        <taxon>Metazoa</taxon>
        <taxon>Ecdysozoa</taxon>
        <taxon>Arthropoda</taxon>
        <taxon>Crustacea</taxon>
        <taxon>Multicrustacea</taxon>
        <taxon>Malacostraca</taxon>
        <taxon>Eumalacostraca</taxon>
        <taxon>Peracarida</taxon>
        <taxon>Isopoda</taxon>
        <taxon>Oniscidea</taxon>
        <taxon>Crinocheta</taxon>
        <taxon>Armadillidiidae</taxon>
        <taxon>Armadillidium</taxon>
    </lineage>
</organism>
<dbReference type="InterPro" id="IPR003913">
    <property type="entry name" value="Tuberin"/>
</dbReference>
<feature type="domain" description="Rap-GAP" evidence="3">
    <location>
        <begin position="1243"/>
        <end position="1472"/>
    </location>
</feature>
<feature type="compositionally biased region" description="Polar residues" evidence="2">
    <location>
        <begin position="1015"/>
        <end position="1025"/>
    </location>
</feature>
<evidence type="ECO:0000313" key="4">
    <source>
        <dbReference type="EMBL" id="KAB7503587.1"/>
    </source>
</evidence>
<dbReference type="PANTHER" id="PTHR10063:SF0">
    <property type="entry name" value="TUBERIN"/>
    <property type="match status" value="1"/>
</dbReference>
<sequence>MKLMVLNHVFQAKSLEEVNSCLKFMDTLIAYVFVPSGALTKFVATLARLVSIPSIVGDTWKVMRNLLRTELGNTALCSLCELIENEDNFHITRGSIYFVTNAMWSKHKITSLTFRTMAVLTTLRKASESIHPLVIYETAISLSKLVRNHPEELHLPAWDITLDILEKLFAFTANYSNKEQAQMIFNVLNNTIDDIEDQISRDAFYGSLSKFYDLVDSYSIQRNPNSISMLLSYKTRLMGPGLGIWLEELSGLMHRHFKLETRAAVRLHALSKLKSIFDNYKWTYHADEICEQVVVTQLNEIEKDPDLNVRKEGVSLLIHMAVILKSSVVKTLLHFIGNIVFLPYKFLNLNLSQVSQVSEEEVSLVLQDSRKILDAEKPKIYQEGEVEDIYEGVRGLILIFKKKIWCLPSEFAIDAYQILMLVLQCHYTYPEVLGKVSCIRKEIFQMIFEMRADANYHLGLPNCPDAQIPIDPEDPEDLKEFIPNYTPYIVIDHKHGEKLKPGFDLLLSSKSSLQSSYEGDDEDDDDGEQSLVEQSDEKEIDTKRLLYPKGKINMKEDDTDSGREQEAAPDIDIDVDSLEPRTVITHLSLTKAAMSVIVAMKKEKDWTLLKMILEKVPEVLQNKALILSKQGNDIDYLATTLCSLITDSTLCIPDSLHNTPQKFTKSDFDGYVYPVMASLLSYHQHLKILYQKNVIQCLQNGMSSKSAPQCVSALTLCVLEMRSTMAKLLREIMIQLSKISATVQNAQPTLEFLSTLLHLPRVYSDFLPSQYLSVFAISIPYANPFKFNHYIVSLAYHGGKSDNIDMNQFHKDLRETCVDFMARNCFNSFAPETTRTPLQQMLFDRGQQMSWLVGTRIITVTTSGCSQKPIKQGLCDKCVKYCLMEDPVAQEPPPASQPDSTASRRRHKSDFHRSVSHEVKYQPQTKDDLHMMRASFKEPHPSEAGTVTYAVRIQNPQTHIVKEDVVPIQDLSSFYSPLSQGGSDLPVFGKESTFPEDSVFDLQQPTDSIRPRASSGASDRTQASETGLGLGEEWSNSGSGPSSGATSLASSETKLNTKVEGEIINKVGNGAVKRCNSSVGSPSPPPTAEQTNRIRHASAMQSKSCTSPVTTHDKDDDPNLQPVKRGRGHTISDMNPASRNRSTRSIQTRRPTIASTGSLLSAAFVSTASTTSLPSETSASTSNTIASSYSTSLTSSSKSSKESKGGYSPSSVFLQLYYQGCLGKNYFRPILLPTQNKDVERTIRLMDKIKPHEHHKIGVLYVGPNQTTEIEIFSNTCGSDRYHQFLDGLGSVHDISEFSENTNLGGLDKTGMDGRLIYMWQDDLMQVVFHVATSMPNKESDPNFNNKKQHIGNDYVTIVYNNSGKPYNLNTIKSQFNHSVVEITPGDHNTNCVKLLTKPALAEFVSWDSNDFPRLVSDSSLPLLGRQLAIHANLASTVWQSMKYPQSPPYATNWLEWLRKVRKLRELVLAKAEETRLSQLNQATQEDRDWQLYAYLDFSDMIEVEKSVDAKERSRTAGFLNRR</sequence>
<evidence type="ECO:0000256" key="1">
    <source>
        <dbReference type="ARBA" id="ARBA00022468"/>
    </source>
</evidence>
<reference evidence="4 5" key="1">
    <citation type="journal article" date="2019" name="PLoS Biol.">
        <title>Sex chromosomes control vertical transmission of feminizing Wolbachia symbionts in an isopod.</title>
        <authorList>
            <person name="Becking T."/>
            <person name="Chebbi M.A."/>
            <person name="Giraud I."/>
            <person name="Moumen B."/>
            <person name="Laverre T."/>
            <person name="Caubet Y."/>
            <person name="Peccoud J."/>
            <person name="Gilbert C."/>
            <person name="Cordaux R."/>
        </authorList>
    </citation>
    <scope>NUCLEOTIDE SEQUENCE [LARGE SCALE GENOMIC DNA]</scope>
    <source>
        <strain evidence="4">ANa2</strain>
        <tissue evidence="4">Whole body excluding digestive tract and cuticle</tissue>
    </source>
</reference>
<dbReference type="InterPro" id="IPR000331">
    <property type="entry name" value="Rap/Ran_GAP_dom"/>
</dbReference>
<dbReference type="GO" id="GO:0005096">
    <property type="term" value="F:GTPase activator activity"/>
    <property type="evidence" value="ECO:0007669"/>
    <property type="project" value="UniProtKB-KW"/>
</dbReference>
<feature type="compositionally biased region" description="Polar residues" evidence="2">
    <location>
        <begin position="1034"/>
        <end position="1054"/>
    </location>
</feature>
<dbReference type="GO" id="GO:0005634">
    <property type="term" value="C:nucleus"/>
    <property type="evidence" value="ECO:0007669"/>
    <property type="project" value="InterPro"/>
</dbReference>
<dbReference type="InterPro" id="IPR018515">
    <property type="entry name" value="Tuberin-type_domain"/>
</dbReference>
<accession>A0A5N5TBF6</accession>
<gene>
    <name evidence="4" type="primary">TSC2</name>
    <name evidence="4" type="ORF">Anas_10029</name>
</gene>
<dbReference type="Gene3D" id="3.40.50.11210">
    <property type="entry name" value="Rap/Ran-GAP"/>
    <property type="match status" value="1"/>
</dbReference>
<dbReference type="GO" id="GO:0033596">
    <property type="term" value="C:TSC1-TSC2 complex"/>
    <property type="evidence" value="ECO:0007669"/>
    <property type="project" value="InterPro"/>
</dbReference>
<dbReference type="GO" id="GO:0051898">
    <property type="term" value="P:negative regulation of phosphatidylinositol 3-kinase/protein kinase B signal transduction"/>
    <property type="evidence" value="ECO:0007669"/>
    <property type="project" value="TreeGrafter"/>
</dbReference>
<feature type="region of interest" description="Disordered" evidence="2">
    <location>
        <begin position="889"/>
        <end position="927"/>
    </location>
</feature>
<dbReference type="Proteomes" id="UP000326759">
    <property type="component" value="Unassembled WGS sequence"/>
</dbReference>
<dbReference type="SUPFAM" id="SSF48371">
    <property type="entry name" value="ARM repeat"/>
    <property type="match status" value="1"/>
</dbReference>
<dbReference type="GO" id="GO:0051056">
    <property type="term" value="P:regulation of small GTPase mediated signal transduction"/>
    <property type="evidence" value="ECO:0007669"/>
    <property type="project" value="InterPro"/>
</dbReference>
<dbReference type="OrthoDB" id="5797019at2759"/>
<dbReference type="GO" id="GO:0051726">
    <property type="term" value="P:regulation of cell cycle"/>
    <property type="evidence" value="ECO:0007669"/>
    <property type="project" value="TreeGrafter"/>
</dbReference>
<keyword evidence="5" id="KW-1185">Reference proteome</keyword>
<dbReference type="InterPro" id="IPR027107">
    <property type="entry name" value="Tuberin/Ral-act_asu"/>
</dbReference>